<dbReference type="RefSeq" id="WP_127764556.1">
    <property type="nucleotide sequence ID" value="NZ_SADE01000001.1"/>
</dbReference>
<protein>
    <recommendedName>
        <fullName evidence="5">DUF4231 domain-containing protein</fullName>
    </recommendedName>
</protein>
<comment type="caution">
    <text evidence="3">The sequence shown here is derived from an EMBL/GenBank/DDBJ whole genome shotgun (WGS) entry which is preliminary data.</text>
</comment>
<proteinExistence type="predicted"/>
<keyword evidence="1" id="KW-0472">Membrane</keyword>
<evidence type="ECO:0000256" key="2">
    <source>
        <dbReference type="SAM" id="SignalP"/>
    </source>
</evidence>
<accession>A0A3S2VQC7</accession>
<keyword evidence="4" id="KW-1185">Reference proteome</keyword>
<feature type="chain" id="PRO_5018754772" description="DUF4231 domain-containing protein" evidence="2">
    <location>
        <begin position="21"/>
        <end position="185"/>
    </location>
</feature>
<dbReference type="EMBL" id="SADE01000001">
    <property type="protein sequence ID" value="RVU39185.1"/>
    <property type="molecule type" value="Genomic_DNA"/>
</dbReference>
<sequence length="185" mass="20594">MRAALFIISFLFLTAASAHGAPPAECNSHDVRQTSAELIFKYSRCLAENADGEASKKHLLVTDIYVKAWSYSLINKIFFWFSITAAGLVVLWPSASVVLKKRIEEEGSLQWIRSPVLQTTITGLAALSFALYAQYKDQQTSAETLMRDVFFSTKDVEILAQSAAKELARIDRGFNFGSTLDRSDK</sequence>
<evidence type="ECO:0008006" key="5">
    <source>
        <dbReference type="Google" id="ProtNLM"/>
    </source>
</evidence>
<reference evidence="4" key="1">
    <citation type="submission" date="2019-01" db="EMBL/GenBank/DDBJ databases">
        <title>Gri0909 isolated from a small marine red alga.</title>
        <authorList>
            <person name="Kim J."/>
            <person name="Jeong S.E."/>
            <person name="Jeon C.O."/>
        </authorList>
    </citation>
    <scope>NUCLEOTIDE SEQUENCE [LARGE SCALE GENOMIC DNA]</scope>
    <source>
        <strain evidence="4">Gri0909</strain>
    </source>
</reference>
<feature type="signal peptide" evidence="2">
    <location>
        <begin position="1"/>
        <end position="20"/>
    </location>
</feature>
<feature type="transmembrane region" description="Helical" evidence="1">
    <location>
        <begin position="111"/>
        <end position="133"/>
    </location>
</feature>
<evidence type="ECO:0000256" key="1">
    <source>
        <dbReference type="SAM" id="Phobius"/>
    </source>
</evidence>
<keyword evidence="1" id="KW-0812">Transmembrane</keyword>
<keyword evidence="1" id="KW-1133">Transmembrane helix</keyword>
<dbReference type="AlphaFoldDB" id="A0A3S2VQC7"/>
<gene>
    <name evidence="3" type="ORF">EOI86_08030</name>
</gene>
<dbReference type="Proteomes" id="UP000287447">
    <property type="component" value="Unassembled WGS sequence"/>
</dbReference>
<evidence type="ECO:0000313" key="3">
    <source>
        <dbReference type="EMBL" id="RVU39185.1"/>
    </source>
</evidence>
<evidence type="ECO:0000313" key="4">
    <source>
        <dbReference type="Proteomes" id="UP000287447"/>
    </source>
</evidence>
<organism evidence="3 4">
    <name type="scientific">Hwanghaeella grinnelliae</name>
    <dbReference type="NCBI Taxonomy" id="2500179"/>
    <lineage>
        <taxon>Bacteria</taxon>
        <taxon>Pseudomonadati</taxon>
        <taxon>Pseudomonadota</taxon>
        <taxon>Alphaproteobacteria</taxon>
        <taxon>Rhodospirillales</taxon>
        <taxon>Rhodospirillaceae</taxon>
        <taxon>Hwanghaeella</taxon>
    </lineage>
</organism>
<keyword evidence="2" id="KW-0732">Signal</keyword>
<name>A0A3S2VQC7_9PROT</name>
<dbReference type="OrthoDB" id="5572128at2"/>
<feature type="transmembrane region" description="Helical" evidence="1">
    <location>
        <begin position="77"/>
        <end position="99"/>
    </location>
</feature>